<evidence type="ECO:0000259" key="6">
    <source>
        <dbReference type="PROSITE" id="PS51898"/>
    </source>
</evidence>
<dbReference type="EMBL" id="JBEGDG010000018">
    <property type="protein sequence ID" value="MEQ6356889.1"/>
    <property type="molecule type" value="Genomic_DNA"/>
</dbReference>
<evidence type="ECO:0000256" key="3">
    <source>
        <dbReference type="ARBA" id="ARBA00023125"/>
    </source>
</evidence>
<protein>
    <submittedName>
        <fullName evidence="8">Tyrosine-type recombinase/integrase</fullName>
    </submittedName>
</protein>
<evidence type="ECO:0000256" key="2">
    <source>
        <dbReference type="ARBA" id="ARBA00022908"/>
    </source>
</evidence>
<dbReference type="PANTHER" id="PTHR30349">
    <property type="entry name" value="PHAGE INTEGRASE-RELATED"/>
    <property type="match status" value="1"/>
</dbReference>
<dbReference type="PROSITE" id="PS51900">
    <property type="entry name" value="CB"/>
    <property type="match status" value="1"/>
</dbReference>
<proteinExistence type="inferred from homology"/>
<comment type="caution">
    <text evidence="8">The sequence shown here is derived from an EMBL/GenBank/DDBJ whole genome shotgun (WGS) entry which is preliminary data.</text>
</comment>
<evidence type="ECO:0000256" key="4">
    <source>
        <dbReference type="ARBA" id="ARBA00023172"/>
    </source>
</evidence>
<evidence type="ECO:0000313" key="8">
    <source>
        <dbReference type="EMBL" id="MEQ6356889.1"/>
    </source>
</evidence>
<dbReference type="RefSeq" id="WP_349661287.1">
    <property type="nucleotide sequence ID" value="NZ_JBEGDG010000018.1"/>
</dbReference>
<feature type="domain" description="Core-binding (CB)" evidence="7">
    <location>
        <begin position="1"/>
        <end position="82"/>
    </location>
</feature>
<comment type="similarity">
    <text evidence="1">Belongs to the 'phage' integrase family.</text>
</comment>
<accession>A0ABV1MY90</accession>
<evidence type="ECO:0000256" key="5">
    <source>
        <dbReference type="PROSITE-ProRule" id="PRU01248"/>
    </source>
</evidence>
<dbReference type="CDD" id="cd00397">
    <property type="entry name" value="DNA_BRE_C"/>
    <property type="match status" value="1"/>
</dbReference>
<dbReference type="SUPFAM" id="SSF56349">
    <property type="entry name" value="DNA breaking-rejoining enzymes"/>
    <property type="match status" value="1"/>
</dbReference>
<dbReference type="InterPro" id="IPR011010">
    <property type="entry name" value="DNA_brk_join_enz"/>
</dbReference>
<dbReference type="Proteomes" id="UP001478862">
    <property type="component" value="Unassembled WGS sequence"/>
</dbReference>
<dbReference type="InterPro" id="IPR002104">
    <property type="entry name" value="Integrase_catalytic"/>
</dbReference>
<sequence>MDVEVCIKHFALDYKFRMSPTTLRIYQGFIKQFINQLGKTVKEITKKDVRNWITYLSAEKGYQPSTINSKIAALKLFFNYCLEEGLVSQDPTKDIKFVFVKENPPHYLLKEQIMQLRAFLEGQTQERAIMEVLYATGVRIGELVAMEKKDINWTERSIIIPEGKRKLGRIVLFTSECAEHLKAYLDSRTDNYPTLFVLFNSDGTRTNNGKIVEEWFRYYSKKLGFKVTPHTLRHTFAAHLAQRGMPVECIRTLLGHEKYQTTRIYAKLFDLARKEMYD</sequence>
<dbReference type="InterPro" id="IPR004107">
    <property type="entry name" value="Integrase_SAM-like_N"/>
</dbReference>
<keyword evidence="2" id="KW-0229">DNA integration</keyword>
<evidence type="ECO:0000259" key="7">
    <source>
        <dbReference type="PROSITE" id="PS51900"/>
    </source>
</evidence>
<dbReference type="Gene3D" id="1.10.443.10">
    <property type="entry name" value="Intergrase catalytic core"/>
    <property type="match status" value="1"/>
</dbReference>
<dbReference type="Pfam" id="PF00589">
    <property type="entry name" value="Phage_integrase"/>
    <property type="match status" value="1"/>
</dbReference>
<keyword evidence="9" id="KW-1185">Reference proteome</keyword>
<feature type="domain" description="Tyr recombinase" evidence="6">
    <location>
        <begin position="103"/>
        <end position="278"/>
    </location>
</feature>
<evidence type="ECO:0000313" key="9">
    <source>
        <dbReference type="Proteomes" id="UP001478862"/>
    </source>
</evidence>
<dbReference type="InterPro" id="IPR044068">
    <property type="entry name" value="CB"/>
</dbReference>
<keyword evidence="3 5" id="KW-0238">DNA-binding</keyword>
<dbReference type="Pfam" id="PF13495">
    <property type="entry name" value="Phage_int_SAM_4"/>
    <property type="match status" value="1"/>
</dbReference>
<dbReference type="PROSITE" id="PS51898">
    <property type="entry name" value="TYR_RECOMBINASE"/>
    <property type="match status" value="1"/>
</dbReference>
<reference evidence="8 9" key="1">
    <citation type="submission" date="2024-06" db="EMBL/GenBank/DDBJ databases">
        <title>Lysinibacillus zambalefons sp. nov., a Novel Firmicute Isolated from the Poon Bato Zambales Hyperalkaline Spring.</title>
        <authorList>
            <person name="Aja J.A."/>
            <person name="Lazaro J.E.H."/>
            <person name="Llorin L.D."/>
            <person name="Lim K.R."/>
            <person name="Teodosio J."/>
            <person name="Dalisay D.S."/>
        </authorList>
    </citation>
    <scope>NUCLEOTIDE SEQUENCE [LARGE SCALE GENOMIC DNA]</scope>
    <source>
        <strain evidence="8 9">M3</strain>
    </source>
</reference>
<dbReference type="InterPro" id="IPR050090">
    <property type="entry name" value="Tyrosine_recombinase_XerCD"/>
</dbReference>
<organism evidence="8 9">
    <name type="scientific">Lysinibacillus zambalensis</name>
    <dbReference type="NCBI Taxonomy" id="3160866"/>
    <lineage>
        <taxon>Bacteria</taxon>
        <taxon>Bacillati</taxon>
        <taxon>Bacillota</taxon>
        <taxon>Bacilli</taxon>
        <taxon>Bacillales</taxon>
        <taxon>Bacillaceae</taxon>
        <taxon>Lysinibacillus</taxon>
    </lineage>
</organism>
<dbReference type="Gene3D" id="1.10.150.130">
    <property type="match status" value="1"/>
</dbReference>
<keyword evidence="4" id="KW-0233">DNA recombination</keyword>
<dbReference type="InterPro" id="IPR010998">
    <property type="entry name" value="Integrase_recombinase_N"/>
</dbReference>
<dbReference type="InterPro" id="IPR013762">
    <property type="entry name" value="Integrase-like_cat_sf"/>
</dbReference>
<gene>
    <name evidence="8" type="ORF">ABNX05_19860</name>
</gene>
<evidence type="ECO:0000256" key="1">
    <source>
        <dbReference type="ARBA" id="ARBA00008857"/>
    </source>
</evidence>
<dbReference type="PANTHER" id="PTHR30349:SF41">
    <property type="entry name" value="INTEGRASE_RECOMBINASE PROTEIN MJ0367-RELATED"/>
    <property type="match status" value="1"/>
</dbReference>
<name>A0ABV1MY90_9BACI</name>